<name>A0A4P6ZIZ2_9LACO</name>
<feature type="domain" description="Regulatory protein YycH" evidence="2">
    <location>
        <begin position="10"/>
        <end position="418"/>
    </location>
</feature>
<evidence type="ECO:0000313" key="4">
    <source>
        <dbReference type="Proteomes" id="UP000294321"/>
    </source>
</evidence>
<accession>A0A4P6ZIZ2</accession>
<dbReference type="AlphaFoldDB" id="A0A4P6ZIZ2"/>
<sequence>MHVIKKYGLTVALTVVVVISLILSIILWSNPSYEHTKRNNTSSSNTSVVSKPLSYTYLPTQAIHTDHNGHQWIIADPDANVVSEFIKKLNGGTRMIKLTDHSTRNYIKHLNRRRSIILNYQNDVTTPIFNSVAKGGFSKLPTRQFNRIVLPLNGTKYMYLLRDRGNVVYRVKMDHRIHGINSIIKKPLQKIPVQIRSNYGRPVVTYPRAVVMPQYEYLINKQTQNYYIMRLLSGNHNIVRTRKKNRVVYSNESNRQLIFGHDKNATYVNDRPTRVHGDFNQSLYNSYHNLLALNLPLNGVHYFDYNPDTHTILYRGFVESFPIFNPTHFGTISMQSIDGELRYNYSLYSLQIPIPNDRRKLKLPDTRQVLNNLKMRGYKLRDVQAIEIGYEWQNAKTSKILANLTPTWFIKYNGHWLNYDQLGLAQ</sequence>
<evidence type="ECO:0000259" key="2">
    <source>
        <dbReference type="Pfam" id="PF07435"/>
    </source>
</evidence>
<dbReference type="Gene3D" id="3.10.450.310">
    <property type="match status" value="1"/>
</dbReference>
<evidence type="ECO:0000256" key="1">
    <source>
        <dbReference type="SAM" id="Phobius"/>
    </source>
</evidence>
<dbReference type="OrthoDB" id="2382185at2"/>
<evidence type="ECO:0000313" key="3">
    <source>
        <dbReference type="EMBL" id="QBP17616.1"/>
    </source>
</evidence>
<dbReference type="InterPro" id="IPR009996">
    <property type="entry name" value="YycH"/>
</dbReference>
<dbReference type="Pfam" id="PF07435">
    <property type="entry name" value="YycH"/>
    <property type="match status" value="1"/>
</dbReference>
<organism evidence="3 4">
    <name type="scientific">Acetilactobacillus jinshanensis</name>
    <dbReference type="NCBI Taxonomy" id="1720083"/>
    <lineage>
        <taxon>Bacteria</taxon>
        <taxon>Bacillati</taxon>
        <taxon>Bacillota</taxon>
        <taxon>Bacilli</taxon>
        <taxon>Lactobacillales</taxon>
        <taxon>Lactobacillaceae</taxon>
        <taxon>Acetilactobacillus</taxon>
    </lineage>
</organism>
<proteinExistence type="predicted"/>
<reference evidence="4" key="1">
    <citation type="submission" date="2018-12" db="EMBL/GenBank/DDBJ databases">
        <title>A new species of lactobacillus.</title>
        <authorList>
            <person name="Jian Y."/>
            <person name="Xin L."/>
            <person name="Hong Z.J."/>
            <person name="Ming L.Z."/>
            <person name="Hong X.Z."/>
        </authorList>
    </citation>
    <scope>NUCLEOTIDE SEQUENCE [LARGE SCALE GENOMIC DNA]</scope>
    <source>
        <strain evidence="4">HSLZ-75</strain>
    </source>
</reference>
<keyword evidence="1" id="KW-0812">Transmembrane</keyword>
<dbReference type="KEGG" id="lji:ELX58_00085"/>
<feature type="transmembrane region" description="Helical" evidence="1">
    <location>
        <begin position="7"/>
        <end position="28"/>
    </location>
</feature>
<keyword evidence="4" id="KW-1185">Reference proteome</keyword>
<dbReference type="Proteomes" id="UP000294321">
    <property type="component" value="Chromosome"/>
</dbReference>
<protein>
    <recommendedName>
        <fullName evidence="2">Regulatory protein YycH domain-containing protein</fullName>
    </recommendedName>
</protein>
<gene>
    <name evidence="3" type="ORF">ELX58_00085</name>
</gene>
<keyword evidence="1" id="KW-0472">Membrane</keyword>
<dbReference type="RefSeq" id="WP_133441162.1">
    <property type="nucleotide sequence ID" value="NZ_CP034726.1"/>
</dbReference>
<dbReference type="CDD" id="cd15787">
    <property type="entry name" value="YycH_N"/>
    <property type="match status" value="1"/>
</dbReference>
<dbReference type="EMBL" id="CP034726">
    <property type="protein sequence ID" value="QBP17616.1"/>
    <property type="molecule type" value="Genomic_DNA"/>
</dbReference>
<keyword evidence="1" id="KW-1133">Transmembrane helix</keyword>